<reference evidence="2" key="1">
    <citation type="journal article" date="2020" name="Stud. Mycol.">
        <title>101 Dothideomycetes genomes: a test case for predicting lifestyles and emergence of pathogens.</title>
        <authorList>
            <person name="Haridas S."/>
            <person name="Albert R."/>
            <person name="Binder M."/>
            <person name="Bloem J."/>
            <person name="Labutti K."/>
            <person name="Salamov A."/>
            <person name="Andreopoulos B."/>
            <person name="Baker S."/>
            <person name="Barry K."/>
            <person name="Bills G."/>
            <person name="Bluhm B."/>
            <person name="Cannon C."/>
            <person name="Castanera R."/>
            <person name="Culley D."/>
            <person name="Daum C."/>
            <person name="Ezra D."/>
            <person name="Gonzalez J."/>
            <person name="Henrissat B."/>
            <person name="Kuo A."/>
            <person name="Liang C."/>
            <person name="Lipzen A."/>
            <person name="Lutzoni F."/>
            <person name="Magnuson J."/>
            <person name="Mondo S."/>
            <person name="Nolan M."/>
            <person name="Ohm R."/>
            <person name="Pangilinan J."/>
            <person name="Park H.-J."/>
            <person name="Ramirez L."/>
            <person name="Alfaro M."/>
            <person name="Sun H."/>
            <person name="Tritt A."/>
            <person name="Yoshinaga Y."/>
            <person name="Zwiers L.-H."/>
            <person name="Turgeon B."/>
            <person name="Goodwin S."/>
            <person name="Spatafora J."/>
            <person name="Crous P."/>
            <person name="Grigoriev I."/>
        </authorList>
    </citation>
    <scope>NUCLEOTIDE SEQUENCE</scope>
    <source>
        <strain evidence="2">CBS 101060</strain>
    </source>
</reference>
<name>A0A9P4VPZ1_9PEZI</name>
<accession>A0A9P4VPZ1</accession>
<evidence type="ECO:0000313" key="3">
    <source>
        <dbReference type="Proteomes" id="UP000799429"/>
    </source>
</evidence>
<feature type="chain" id="PRO_5040189208" evidence="1">
    <location>
        <begin position="20"/>
        <end position="159"/>
    </location>
</feature>
<keyword evidence="3" id="KW-1185">Reference proteome</keyword>
<dbReference type="EMBL" id="MU006098">
    <property type="protein sequence ID" value="KAF2837795.1"/>
    <property type="molecule type" value="Genomic_DNA"/>
</dbReference>
<proteinExistence type="predicted"/>
<evidence type="ECO:0000256" key="1">
    <source>
        <dbReference type="SAM" id="SignalP"/>
    </source>
</evidence>
<gene>
    <name evidence="2" type="ORF">M501DRAFT_986013</name>
</gene>
<keyword evidence="1" id="KW-0732">Signal</keyword>
<evidence type="ECO:0000313" key="2">
    <source>
        <dbReference type="EMBL" id="KAF2837795.1"/>
    </source>
</evidence>
<comment type="caution">
    <text evidence="2">The sequence shown here is derived from an EMBL/GenBank/DDBJ whole genome shotgun (WGS) entry which is preliminary data.</text>
</comment>
<protein>
    <submittedName>
        <fullName evidence="2">Uncharacterized protein</fullName>
    </submittedName>
</protein>
<sequence length="159" mass="17877">MFVLSIWVILGGIFSPSQQYGFPVERLTEETHILLFCKPSSGFLPRSRLEGQNISGQTHNILLQQLPVLLLSPQNFNRKDGRLKYECARAARSLPAILIVEQAGVSLVDPNGTRSSRVLENMDLVIFDQRRFLPTAVVIMLPELDVNCGGERKDEKKID</sequence>
<dbReference type="AlphaFoldDB" id="A0A9P4VPZ1"/>
<dbReference type="Proteomes" id="UP000799429">
    <property type="component" value="Unassembled WGS sequence"/>
</dbReference>
<organism evidence="2 3">
    <name type="scientific">Patellaria atrata CBS 101060</name>
    <dbReference type="NCBI Taxonomy" id="1346257"/>
    <lineage>
        <taxon>Eukaryota</taxon>
        <taxon>Fungi</taxon>
        <taxon>Dikarya</taxon>
        <taxon>Ascomycota</taxon>
        <taxon>Pezizomycotina</taxon>
        <taxon>Dothideomycetes</taxon>
        <taxon>Dothideomycetes incertae sedis</taxon>
        <taxon>Patellariales</taxon>
        <taxon>Patellariaceae</taxon>
        <taxon>Patellaria</taxon>
    </lineage>
</organism>
<feature type="signal peptide" evidence="1">
    <location>
        <begin position="1"/>
        <end position="19"/>
    </location>
</feature>